<dbReference type="EMBL" id="SPHZ02000009">
    <property type="protein sequence ID" value="KAF0899836.1"/>
    <property type="molecule type" value="Genomic_DNA"/>
</dbReference>
<evidence type="ECO:0000313" key="1">
    <source>
        <dbReference type="EMBL" id="KAF0899836.1"/>
    </source>
</evidence>
<comment type="caution">
    <text evidence="1">The sequence shown here is derived from an EMBL/GenBank/DDBJ whole genome shotgun (WGS) entry which is preliminary data.</text>
</comment>
<dbReference type="AlphaFoldDB" id="A0A6G1CI68"/>
<evidence type="ECO:0000313" key="2">
    <source>
        <dbReference type="Proteomes" id="UP000479710"/>
    </source>
</evidence>
<sequence length="77" mass="8433">MVRAGCNFCMERRGAHCLLLPLAPVFFFLPLSLLALHGDPAGRGAKAPKLDPPLCMVLQPKIISVRTFISSYFTDDS</sequence>
<accession>A0A6G1CI68</accession>
<dbReference type="Proteomes" id="UP000479710">
    <property type="component" value="Unassembled WGS sequence"/>
</dbReference>
<keyword evidence="2" id="KW-1185">Reference proteome</keyword>
<organism evidence="1 2">
    <name type="scientific">Oryza meyeriana var. granulata</name>
    <dbReference type="NCBI Taxonomy" id="110450"/>
    <lineage>
        <taxon>Eukaryota</taxon>
        <taxon>Viridiplantae</taxon>
        <taxon>Streptophyta</taxon>
        <taxon>Embryophyta</taxon>
        <taxon>Tracheophyta</taxon>
        <taxon>Spermatophyta</taxon>
        <taxon>Magnoliopsida</taxon>
        <taxon>Liliopsida</taxon>
        <taxon>Poales</taxon>
        <taxon>Poaceae</taxon>
        <taxon>BOP clade</taxon>
        <taxon>Oryzoideae</taxon>
        <taxon>Oryzeae</taxon>
        <taxon>Oryzinae</taxon>
        <taxon>Oryza</taxon>
        <taxon>Oryza meyeriana</taxon>
    </lineage>
</organism>
<proteinExistence type="predicted"/>
<gene>
    <name evidence="1" type="ORF">E2562_024868</name>
</gene>
<reference evidence="1 2" key="1">
    <citation type="submission" date="2019-11" db="EMBL/GenBank/DDBJ databases">
        <title>Whole genome sequence of Oryza granulata.</title>
        <authorList>
            <person name="Li W."/>
        </authorList>
    </citation>
    <scope>NUCLEOTIDE SEQUENCE [LARGE SCALE GENOMIC DNA]</scope>
    <source>
        <strain evidence="2">cv. Menghai</strain>
        <tissue evidence="1">Leaf</tissue>
    </source>
</reference>
<protein>
    <submittedName>
        <fullName evidence="1">Uncharacterized protein</fullName>
    </submittedName>
</protein>
<name>A0A6G1CI68_9ORYZ</name>